<comment type="subcellular location">
    <subcellularLocation>
        <location evidence="4">Nucleus</location>
    </subcellularLocation>
</comment>
<feature type="compositionally biased region" description="Polar residues" evidence="5">
    <location>
        <begin position="159"/>
        <end position="172"/>
    </location>
</feature>
<dbReference type="AlphaFoldDB" id="A0A9D4JK04"/>
<keyword evidence="8" id="KW-1185">Reference proteome</keyword>
<evidence type="ECO:0000256" key="4">
    <source>
        <dbReference type="PROSITE-ProRule" id="PRU00108"/>
    </source>
</evidence>
<dbReference type="InterPro" id="IPR001356">
    <property type="entry name" value="HD"/>
</dbReference>
<dbReference type="Pfam" id="PF05920">
    <property type="entry name" value="Homeobox_KN"/>
    <property type="match status" value="1"/>
</dbReference>
<dbReference type="InterPro" id="IPR008422">
    <property type="entry name" value="KN_HD"/>
</dbReference>
<dbReference type="PROSITE" id="PS50071">
    <property type="entry name" value="HOMEOBOX_2"/>
    <property type="match status" value="1"/>
</dbReference>
<protein>
    <recommendedName>
        <fullName evidence="6">Homeobox domain-containing protein</fullName>
    </recommendedName>
</protein>
<feature type="DNA-binding region" description="Homeobox" evidence="4">
    <location>
        <begin position="457"/>
        <end position="519"/>
    </location>
</feature>
<comment type="caution">
    <text evidence="7">The sequence shown here is derived from an EMBL/GenBank/DDBJ whole genome shotgun (WGS) entry which is preliminary data.</text>
</comment>
<dbReference type="Proteomes" id="UP000828390">
    <property type="component" value="Unassembled WGS sequence"/>
</dbReference>
<sequence>MQTNNVLVTDQAQSLYQIKRQRNETKTSLDPKKRSRFIEPDSTSQTIYNLATSTIASNQPLFLENNEVNEIFRPSRSSMERPIQESHTSAGYLSQGAQNHAYGVTSQVHSLQTMQASTSTNVLLQPAGNSQPTSDGKLAPFQPLSDNITAMGHFLSSLQQASNPAPPNNTVSDYMPRTQPREQTTASSTQSYSPWLPSAISKMNIPDYNAIGQQTIKNFIPNNYNYSSFQPVILSRPSTQMQSPVPSLTTVPSMPLNNYIYSLHSPANPARNADSKMFRQEPMTPVAKQGSYGFYDNSPGTDYRFSESLSNLLGSPPSDSPLSKNPFFGDLQSLLNNECKKEIVPQTLFAINPKKETEEKRENVFTRERNLQERFSNLQSSHPEEIRQLSSVFRYQSALIETERFRTLHESQYPGSYKDSVNKHYDEKLHEVMDRVEKSVRLLEDADKENKSKTKAAAKTRPHLNKEAIQLMEGWYSQNQDHPYPTSTTIELLAHSGNIGIEQVKKWFANKRNRNQNTRSLTEIAIQKRKLGQLSNRC</sequence>
<dbReference type="GO" id="GO:0006355">
    <property type="term" value="P:regulation of DNA-templated transcription"/>
    <property type="evidence" value="ECO:0007669"/>
    <property type="project" value="InterPro"/>
</dbReference>
<keyword evidence="3 4" id="KW-0539">Nucleus</keyword>
<dbReference type="Gene3D" id="1.10.10.60">
    <property type="entry name" value="Homeodomain-like"/>
    <property type="match status" value="1"/>
</dbReference>
<dbReference type="CDD" id="cd00086">
    <property type="entry name" value="homeodomain"/>
    <property type="match status" value="1"/>
</dbReference>
<organism evidence="7 8">
    <name type="scientific">Dreissena polymorpha</name>
    <name type="common">Zebra mussel</name>
    <name type="synonym">Mytilus polymorpha</name>
    <dbReference type="NCBI Taxonomy" id="45954"/>
    <lineage>
        <taxon>Eukaryota</taxon>
        <taxon>Metazoa</taxon>
        <taxon>Spiralia</taxon>
        <taxon>Lophotrochozoa</taxon>
        <taxon>Mollusca</taxon>
        <taxon>Bivalvia</taxon>
        <taxon>Autobranchia</taxon>
        <taxon>Heteroconchia</taxon>
        <taxon>Euheterodonta</taxon>
        <taxon>Imparidentia</taxon>
        <taxon>Neoheterodontei</taxon>
        <taxon>Myida</taxon>
        <taxon>Dreissenoidea</taxon>
        <taxon>Dreissenidae</taxon>
        <taxon>Dreissena</taxon>
    </lineage>
</organism>
<dbReference type="SMART" id="SM00389">
    <property type="entry name" value="HOX"/>
    <property type="match status" value="1"/>
</dbReference>
<accession>A0A9D4JK04</accession>
<feature type="compositionally biased region" description="Polar residues" evidence="5">
    <location>
        <begin position="181"/>
        <end position="193"/>
    </location>
</feature>
<gene>
    <name evidence="7" type="ORF">DPMN_143379</name>
</gene>
<reference evidence="7" key="2">
    <citation type="submission" date="2020-11" db="EMBL/GenBank/DDBJ databases">
        <authorList>
            <person name="McCartney M.A."/>
            <person name="Auch B."/>
            <person name="Kono T."/>
            <person name="Mallez S."/>
            <person name="Becker A."/>
            <person name="Gohl D.M."/>
            <person name="Silverstein K.A.T."/>
            <person name="Koren S."/>
            <person name="Bechman K.B."/>
            <person name="Herman A."/>
            <person name="Abrahante J.E."/>
            <person name="Garbe J."/>
        </authorList>
    </citation>
    <scope>NUCLEOTIDE SEQUENCE</scope>
    <source>
        <strain evidence="7">Duluth1</strain>
        <tissue evidence="7">Whole animal</tissue>
    </source>
</reference>
<evidence type="ECO:0000256" key="3">
    <source>
        <dbReference type="ARBA" id="ARBA00023242"/>
    </source>
</evidence>
<reference evidence="7" key="1">
    <citation type="journal article" date="2019" name="bioRxiv">
        <title>The Genome of the Zebra Mussel, Dreissena polymorpha: A Resource for Invasive Species Research.</title>
        <authorList>
            <person name="McCartney M.A."/>
            <person name="Auch B."/>
            <person name="Kono T."/>
            <person name="Mallez S."/>
            <person name="Zhang Y."/>
            <person name="Obille A."/>
            <person name="Becker A."/>
            <person name="Abrahante J.E."/>
            <person name="Garbe J."/>
            <person name="Badalamenti J.P."/>
            <person name="Herman A."/>
            <person name="Mangelson H."/>
            <person name="Liachko I."/>
            <person name="Sullivan S."/>
            <person name="Sone E.D."/>
            <person name="Koren S."/>
            <person name="Silverstein K.A.T."/>
            <person name="Beckman K.B."/>
            <person name="Gohl D.M."/>
        </authorList>
    </citation>
    <scope>NUCLEOTIDE SEQUENCE</scope>
    <source>
        <strain evidence="7">Duluth1</strain>
        <tissue evidence="7">Whole animal</tissue>
    </source>
</reference>
<feature type="domain" description="Homeobox" evidence="6">
    <location>
        <begin position="455"/>
        <end position="518"/>
    </location>
</feature>
<proteinExistence type="predicted"/>
<dbReference type="SUPFAM" id="SSF46689">
    <property type="entry name" value="Homeodomain-like"/>
    <property type="match status" value="1"/>
</dbReference>
<evidence type="ECO:0000256" key="5">
    <source>
        <dbReference type="SAM" id="MobiDB-lite"/>
    </source>
</evidence>
<dbReference type="EMBL" id="JAIWYP010000006">
    <property type="protein sequence ID" value="KAH3814865.1"/>
    <property type="molecule type" value="Genomic_DNA"/>
</dbReference>
<keyword evidence="1 4" id="KW-0238">DNA-binding</keyword>
<evidence type="ECO:0000313" key="7">
    <source>
        <dbReference type="EMBL" id="KAH3814865.1"/>
    </source>
</evidence>
<keyword evidence="2 4" id="KW-0371">Homeobox</keyword>
<evidence type="ECO:0000256" key="2">
    <source>
        <dbReference type="ARBA" id="ARBA00023155"/>
    </source>
</evidence>
<evidence type="ECO:0000256" key="1">
    <source>
        <dbReference type="ARBA" id="ARBA00023125"/>
    </source>
</evidence>
<evidence type="ECO:0000313" key="8">
    <source>
        <dbReference type="Proteomes" id="UP000828390"/>
    </source>
</evidence>
<evidence type="ECO:0000259" key="6">
    <source>
        <dbReference type="PROSITE" id="PS50071"/>
    </source>
</evidence>
<feature type="region of interest" description="Disordered" evidence="5">
    <location>
        <begin position="159"/>
        <end position="193"/>
    </location>
</feature>
<dbReference type="GO" id="GO:0005634">
    <property type="term" value="C:nucleus"/>
    <property type="evidence" value="ECO:0007669"/>
    <property type="project" value="UniProtKB-SubCell"/>
</dbReference>
<dbReference type="InterPro" id="IPR009057">
    <property type="entry name" value="Homeodomain-like_sf"/>
</dbReference>
<name>A0A9D4JK04_DREPO</name>
<dbReference type="GO" id="GO:0003677">
    <property type="term" value="F:DNA binding"/>
    <property type="evidence" value="ECO:0007669"/>
    <property type="project" value="UniProtKB-UniRule"/>
</dbReference>